<comment type="caution">
    <text evidence="1">The sequence shown here is derived from an EMBL/GenBank/DDBJ whole genome shotgun (WGS) entry which is preliminary data.</text>
</comment>
<gene>
    <name evidence="1" type="ORF">S01H4_39782</name>
</gene>
<evidence type="ECO:0000313" key="1">
    <source>
        <dbReference type="EMBL" id="GAH02151.1"/>
    </source>
</evidence>
<reference evidence="1" key="1">
    <citation type="journal article" date="2014" name="Front. Microbiol.">
        <title>High frequency of phylogenetically diverse reductive dehalogenase-homologous genes in deep subseafloor sedimentary metagenomes.</title>
        <authorList>
            <person name="Kawai M."/>
            <person name="Futagami T."/>
            <person name="Toyoda A."/>
            <person name="Takaki Y."/>
            <person name="Nishi S."/>
            <person name="Hori S."/>
            <person name="Arai W."/>
            <person name="Tsubouchi T."/>
            <person name="Morono Y."/>
            <person name="Uchiyama I."/>
            <person name="Ito T."/>
            <person name="Fujiyama A."/>
            <person name="Inagaki F."/>
            <person name="Takami H."/>
        </authorList>
    </citation>
    <scope>NUCLEOTIDE SEQUENCE</scope>
    <source>
        <strain evidence="1">Expedition CK06-06</strain>
    </source>
</reference>
<name>X1C215_9ZZZZ</name>
<feature type="non-terminal residue" evidence="1">
    <location>
        <position position="1"/>
    </location>
</feature>
<organism evidence="1">
    <name type="scientific">marine sediment metagenome</name>
    <dbReference type="NCBI Taxonomy" id="412755"/>
    <lineage>
        <taxon>unclassified sequences</taxon>
        <taxon>metagenomes</taxon>
        <taxon>ecological metagenomes</taxon>
    </lineage>
</organism>
<sequence length="33" mass="3698">LMMSESIEGFKYEIHIAYDLVEGMPLLGLTAPE</sequence>
<protein>
    <submittedName>
        <fullName evidence="1">Uncharacterized protein</fullName>
    </submittedName>
</protein>
<proteinExistence type="predicted"/>
<dbReference type="AlphaFoldDB" id="X1C215"/>
<dbReference type="EMBL" id="BART01021593">
    <property type="protein sequence ID" value="GAH02151.1"/>
    <property type="molecule type" value="Genomic_DNA"/>
</dbReference>
<accession>X1C215</accession>